<evidence type="ECO:0000313" key="2">
    <source>
        <dbReference type="EMBL" id="RVX15157.1"/>
    </source>
</evidence>
<comment type="caution">
    <text evidence="2">The sequence shown here is derived from an EMBL/GenBank/DDBJ whole genome shotgun (WGS) entry which is preliminary data.</text>
</comment>
<organism evidence="2 3">
    <name type="scientific">Vitis vinifera</name>
    <name type="common">Grape</name>
    <dbReference type="NCBI Taxonomy" id="29760"/>
    <lineage>
        <taxon>Eukaryota</taxon>
        <taxon>Viridiplantae</taxon>
        <taxon>Streptophyta</taxon>
        <taxon>Embryophyta</taxon>
        <taxon>Tracheophyta</taxon>
        <taxon>Spermatophyta</taxon>
        <taxon>Magnoliopsida</taxon>
        <taxon>eudicotyledons</taxon>
        <taxon>Gunneridae</taxon>
        <taxon>Pentapetalae</taxon>
        <taxon>rosids</taxon>
        <taxon>Vitales</taxon>
        <taxon>Vitaceae</taxon>
        <taxon>Viteae</taxon>
        <taxon>Vitis</taxon>
    </lineage>
</organism>
<proteinExistence type="predicted"/>
<feature type="compositionally biased region" description="Polar residues" evidence="1">
    <location>
        <begin position="259"/>
        <end position="274"/>
    </location>
</feature>
<protein>
    <submittedName>
        <fullName evidence="2">Uncharacterized protein</fullName>
    </submittedName>
</protein>
<dbReference type="AlphaFoldDB" id="A0A438K1R9"/>
<evidence type="ECO:0000256" key="1">
    <source>
        <dbReference type="SAM" id="MobiDB-lite"/>
    </source>
</evidence>
<feature type="compositionally biased region" description="Polar residues" evidence="1">
    <location>
        <begin position="199"/>
        <end position="224"/>
    </location>
</feature>
<feature type="compositionally biased region" description="Basic and acidic residues" evidence="1">
    <location>
        <begin position="134"/>
        <end position="143"/>
    </location>
</feature>
<sequence>MGNGRRVKFWKDRRYRESTLSASFPSLFDKASAKDDAWVVDIWEQLRESKCWSPFFVRQLHNWELEDMEDFLSRLHSQVGPLKLARELCGKEKKKSFEGCLFMHLLDSLAGKKQEVLDGGWEFIVSVAVARKENGRQDREMGESTRQMADAHTGTNGRKRVEEARLTAGRGSSVRAVGRTKEWRAGQKAKNAPGRTRGMNKTTVGNSWSQPPLSFNSNSKSQRVGSARPRQARGEQVGGVKAQSTFEDGIRASKHMTRAHSSSKPSPQSEFDVG</sequence>
<name>A0A438K1R9_VITVI</name>
<reference evidence="2 3" key="1">
    <citation type="journal article" date="2018" name="PLoS Genet.">
        <title>Population sequencing reveals clonal diversity and ancestral inbreeding in the grapevine cultivar Chardonnay.</title>
        <authorList>
            <person name="Roach M.J."/>
            <person name="Johnson D.L."/>
            <person name="Bohlmann J."/>
            <person name="van Vuuren H.J."/>
            <person name="Jones S.J."/>
            <person name="Pretorius I.S."/>
            <person name="Schmidt S.A."/>
            <person name="Borneman A.R."/>
        </authorList>
    </citation>
    <scope>NUCLEOTIDE SEQUENCE [LARGE SCALE GENOMIC DNA]</scope>
    <source>
        <strain evidence="3">cv. Chardonnay</strain>
        <tissue evidence="2">Leaf</tissue>
    </source>
</reference>
<gene>
    <name evidence="2" type="ORF">CK203_007823</name>
</gene>
<evidence type="ECO:0000313" key="3">
    <source>
        <dbReference type="Proteomes" id="UP000288805"/>
    </source>
</evidence>
<accession>A0A438K1R9</accession>
<dbReference type="Proteomes" id="UP000288805">
    <property type="component" value="Unassembled WGS sequence"/>
</dbReference>
<feature type="region of interest" description="Disordered" evidence="1">
    <location>
        <begin position="134"/>
        <end position="274"/>
    </location>
</feature>
<dbReference type="EMBL" id="QGNW01000019">
    <property type="protein sequence ID" value="RVX15157.1"/>
    <property type="molecule type" value="Genomic_DNA"/>
</dbReference>